<name>A0AAD6UBG8_9AGAR</name>
<reference evidence="1" key="1">
    <citation type="submission" date="2023-03" db="EMBL/GenBank/DDBJ databases">
        <title>Massive genome expansion in bonnet fungi (Mycena s.s.) driven by repeated elements and novel gene families across ecological guilds.</title>
        <authorList>
            <consortium name="Lawrence Berkeley National Laboratory"/>
            <person name="Harder C.B."/>
            <person name="Miyauchi S."/>
            <person name="Viragh M."/>
            <person name="Kuo A."/>
            <person name="Thoen E."/>
            <person name="Andreopoulos B."/>
            <person name="Lu D."/>
            <person name="Skrede I."/>
            <person name="Drula E."/>
            <person name="Henrissat B."/>
            <person name="Morin E."/>
            <person name="Kohler A."/>
            <person name="Barry K."/>
            <person name="LaButti K."/>
            <person name="Morin E."/>
            <person name="Salamov A."/>
            <person name="Lipzen A."/>
            <person name="Mereny Z."/>
            <person name="Hegedus B."/>
            <person name="Baldrian P."/>
            <person name="Stursova M."/>
            <person name="Weitz H."/>
            <person name="Taylor A."/>
            <person name="Grigoriev I.V."/>
            <person name="Nagy L.G."/>
            <person name="Martin F."/>
            <person name="Kauserud H."/>
        </authorList>
    </citation>
    <scope>NUCLEOTIDE SEQUENCE</scope>
    <source>
        <strain evidence="1">CBHHK173m</strain>
    </source>
</reference>
<gene>
    <name evidence="1" type="ORF">B0H15DRAFT_750466</name>
</gene>
<protein>
    <submittedName>
        <fullName evidence="1">Uncharacterized protein</fullName>
    </submittedName>
</protein>
<accession>A0AAD6UBG8</accession>
<dbReference type="EMBL" id="JARJCN010000017">
    <property type="protein sequence ID" value="KAJ7092783.1"/>
    <property type="molecule type" value="Genomic_DNA"/>
</dbReference>
<feature type="non-terminal residue" evidence="1">
    <location>
        <position position="1"/>
    </location>
</feature>
<dbReference type="Proteomes" id="UP001222325">
    <property type="component" value="Unassembled WGS sequence"/>
</dbReference>
<evidence type="ECO:0000313" key="2">
    <source>
        <dbReference type="Proteomes" id="UP001222325"/>
    </source>
</evidence>
<keyword evidence="2" id="KW-1185">Reference proteome</keyword>
<proteinExistence type="predicted"/>
<comment type="caution">
    <text evidence="1">The sequence shown here is derived from an EMBL/GenBank/DDBJ whole genome shotgun (WGS) entry which is preliminary data.</text>
</comment>
<dbReference type="AlphaFoldDB" id="A0AAD6UBG8"/>
<feature type="non-terminal residue" evidence="1">
    <location>
        <position position="247"/>
    </location>
</feature>
<sequence length="247" mass="27197">RNLARPEPASALAPRATLDALAPDLAELPLPFIRHQLKSHAEQMSRGLSALPLIGTLPLDRLPRTMTLEVNQDTPNDTLYPTHLLAVIAPCMPMDGQVAFIPIHGLVLGAHCDAPLLGDPPVPPIEMLRPGVLTLPVCRVYLPSMNAVFLLREYMYTERTEAVLRQLLMLPVVLPHSTVKAVLSSEAELLRLAAHLAKTHPALDPLVECSTRVRHVWQTACCMGMYHTPLWDALELAWELVVVALNL</sequence>
<evidence type="ECO:0000313" key="1">
    <source>
        <dbReference type="EMBL" id="KAJ7092783.1"/>
    </source>
</evidence>
<organism evidence="1 2">
    <name type="scientific">Mycena belliarum</name>
    <dbReference type="NCBI Taxonomy" id="1033014"/>
    <lineage>
        <taxon>Eukaryota</taxon>
        <taxon>Fungi</taxon>
        <taxon>Dikarya</taxon>
        <taxon>Basidiomycota</taxon>
        <taxon>Agaricomycotina</taxon>
        <taxon>Agaricomycetes</taxon>
        <taxon>Agaricomycetidae</taxon>
        <taxon>Agaricales</taxon>
        <taxon>Marasmiineae</taxon>
        <taxon>Mycenaceae</taxon>
        <taxon>Mycena</taxon>
    </lineage>
</organism>